<evidence type="ECO:0000256" key="1">
    <source>
        <dbReference type="SAM" id="MobiDB-lite"/>
    </source>
</evidence>
<feature type="compositionally biased region" description="Basic residues" evidence="1">
    <location>
        <begin position="333"/>
        <end position="351"/>
    </location>
</feature>
<proteinExistence type="predicted"/>
<organism evidence="3 4">
    <name type="scientific">Geodermatophilus aquaeductus</name>
    <dbReference type="NCBI Taxonomy" id="1564161"/>
    <lineage>
        <taxon>Bacteria</taxon>
        <taxon>Bacillati</taxon>
        <taxon>Actinomycetota</taxon>
        <taxon>Actinomycetes</taxon>
        <taxon>Geodermatophilales</taxon>
        <taxon>Geodermatophilaceae</taxon>
        <taxon>Geodermatophilus</taxon>
    </lineage>
</organism>
<dbReference type="EMBL" id="FXTJ01000006">
    <property type="protein sequence ID" value="SMO87133.1"/>
    <property type="molecule type" value="Genomic_DNA"/>
</dbReference>
<evidence type="ECO:0000313" key="4">
    <source>
        <dbReference type="Proteomes" id="UP000317484"/>
    </source>
</evidence>
<dbReference type="InterPro" id="IPR027417">
    <property type="entry name" value="P-loop_NTPase"/>
</dbReference>
<dbReference type="InterPro" id="IPR022488">
    <property type="entry name" value="PPK2-related"/>
</dbReference>
<evidence type="ECO:0000259" key="2">
    <source>
        <dbReference type="Pfam" id="PF03976"/>
    </source>
</evidence>
<sequence length="351" mass="39831">MGTVPTWQEVVAVSEVTDERRQRIQRFIEPLRVRPGATVHLGEDFDPGYRSDMLRKKDGRELLRSGIALLAEYQTRLAAAGTHGVLVCLQSLDAGGKDGTIRHVMSGVNPQGVRVSSFKVPSAGELDHDYLWRYARRLPARGEIGIFNRSHYEEVLVVRVHPEVLARQRLPEADGGIWDRRYREINDWERYLVDNGIVVVKLFLNLSKEEQRTRFLKRIDVPERNWKFSAADVRERRRWDDYQDAFSRMLSATSTERAPWYVVPADRKWFARICAGAVLAHALIEIDPHFPVVGPDARRDLAEAGRDLVAEAPEGAAPDPWAAAHDGHGHDGHGHRHARSRAARATTKPRT</sequence>
<dbReference type="Pfam" id="PF03976">
    <property type="entry name" value="PPK2"/>
    <property type="match status" value="1"/>
</dbReference>
<evidence type="ECO:0000313" key="3">
    <source>
        <dbReference type="EMBL" id="SMO87133.1"/>
    </source>
</evidence>
<dbReference type="PANTHER" id="PTHR34383:SF3">
    <property type="entry name" value="POLYPHOSPHATE:AMP PHOSPHOTRANSFERASE"/>
    <property type="match status" value="1"/>
</dbReference>
<gene>
    <name evidence="3" type="ORF">SAMN06273567_1063</name>
</gene>
<dbReference type="PANTHER" id="PTHR34383">
    <property type="entry name" value="POLYPHOSPHATE:AMP PHOSPHOTRANSFERASE-RELATED"/>
    <property type="match status" value="1"/>
</dbReference>
<keyword evidence="3" id="KW-0808">Transferase</keyword>
<accession>A0A521ET78</accession>
<protein>
    <submittedName>
        <fullName evidence="3">Polyphosphate:AMP phosphotransferase</fullName>
    </submittedName>
</protein>
<dbReference type="GO" id="GO:0016776">
    <property type="term" value="F:phosphotransferase activity, phosphate group as acceptor"/>
    <property type="evidence" value="ECO:0007669"/>
    <property type="project" value="InterPro"/>
</dbReference>
<dbReference type="Gene3D" id="3.40.50.300">
    <property type="entry name" value="P-loop containing nucleotide triphosphate hydrolases"/>
    <property type="match status" value="1"/>
</dbReference>
<feature type="domain" description="Polyphosphate kinase-2-related" evidence="2">
    <location>
        <begin position="56"/>
        <end position="282"/>
    </location>
</feature>
<keyword evidence="4" id="KW-1185">Reference proteome</keyword>
<dbReference type="AlphaFoldDB" id="A0A521ET78"/>
<dbReference type="NCBIfam" id="TIGR03709">
    <property type="entry name" value="PPK2_rel_1"/>
    <property type="match status" value="1"/>
</dbReference>
<reference evidence="3 4" key="1">
    <citation type="submission" date="2017-05" db="EMBL/GenBank/DDBJ databases">
        <authorList>
            <person name="Varghese N."/>
            <person name="Submissions S."/>
        </authorList>
    </citation>
    <scope>NUCLEOTIDE SEQUENCE [LARGE SCALE GENOMIC DNA]</scope>
    <source>
        <strain evidence="3 4">DSM 46834</strain>
    </source>
</reference>
<name>A0A521ET78_9ACTN</name>
<dbReference type="InterPro" id="IPR022300">
    <property type="entry name" value="PPK2-rel_1"/>
</dbReference>
<dbReference type="Proteomes" id="UP000317484">
    <property type="component" value="Unassembled WGS sequence"/>
</dbReference>
<dbReference type="GO" id="GO:0006797">
    <property type="term" value="P:polyphosphate metabolic process"/>
    <property type="evidence" value="ECO:0007669"/>
    <property type="project" value="InterPro"/>
</dbReference>
<dbReference type="SUPFAM" id="SSF52540">
    <property type="entry name" value="P-loop containing nucleoside triphosphate hydrolases"/>
    <property type="match status" value="1"/>
</dbReference>
<feature type="region of interest" description="Disordered" evidence="1">
    <location>
        <begin position="312"/>
        <end position="351"/>
    </location>
</feature>